<name>A0A9W6XYK9_9STRA</name>
<proteinExistence type="predicted"/>
<feature type="compositionally biased region" description="Acidic residues" evidence="1">
    <location>
        <begin position="223"/>
        <end position="234"/>
    </location>
</feature>
<evidence type="ECO:0000256" key="1">
    <source>
        <dbReference type="SAM" id="MobiDB-lite"/>
    </source>
</evidence>
<dbReference type="OrthoDB" id="116650at2759"/>
<comment type="caution">
    <text evidence="2">The sequence shown here is derived from an EMBL/GenBank/DDBJ whole genome shotgun (WGS) entry which is preliminary data.</text>
</comment>
<gene>
    <name evidence="2" type="ORF">Pfra01_001857400</name>
</gene>
<reference evidence="2" key="1">
    <citation type="submission" date="2023-04" db="EMBL/GenBank/DDBJ databases">
        <title>Phytophthora fragariaefolia NBRC 109709.</title>
        <authorList>
            <person name="Ichikawa N."/>
            <person name="Sato H."/>
            <person name="Tonouchi N."/>
        </authorList>
    </citation>
    <scope>NUCLEOTIDE SEQUENCE</scope>
    <source>
        <strain evidence="2">NBRC 109709</strain>
    </source>
</reference>
<keyword evidence="3" id="KW-1185">Reference proteome</keyword>
<feature type="region of interest" description="Disordered" evidence="1">
    <location>
        <begin position="205"/>
        <end position="247"/>
    </location>
</feature>
<sequence>METYTSLLYFVQQAADHLLEPAEFICDFEHALIDALGDRFPNADIIGCCFFHFKQAVRRKKSIGISNRAASIAEKPGVLDMLTVVPIEKIESGGITWVKRQIKERCRINGVAYIRTKWRIFWAYFKRTWLQLYNPALWNVHGLNERLVARTNNPLERFNRQLNSAFPTPHPSLAVFVTTIEAVSRENVAMLTAVRGRRARRRPRETIQLPVAMELPNEAESSGNEDDDSEEEGSDRDLERNSVCHCG</sequence>
<accession>A0A9W6XYK9</accession>
<feature type="compositionally biased region" description="Basic and acidic residues" evidence="1">
    <location>
        <begin position="235"/>
        <end position="247"/>
    </location>
</feature>
<evidence type="ECO:0000313" key="3">
    <source>
        <dbReference type="Proteomes" id="UP001165121"/>
    </source>
</evidence>
<organism evidence="2 3">
    <name type="scientific">Phytophthora fragariaefolia</name>
    <dbReference type="NCBI Taxonomy" id="1490495"/>
    <lineage>
        <taxon>Eukaryota</taxon>
        <taxon>Sar</taxon>
        <taxon>Stramenopiles</taxon>
        <taxon>Oomycota</taxon>
        <taxon>Peronosporomycetes</taxon>
        <taxon>Peronosporales</taxon>
        <taxon>Peronosporaceae</taxon>
        <taxon>Phytophthora</taxon>
    </lineage>
</organism>
<dbReference type="Proteomes" id="UP001165121">
    <property type="component" value="Unassembled WGS sequence"/>
</dbReference>
<dbReference type="AlphaFoldDB" id="A0A9W6XYK9"/>
<evidence type="ECO:0000313" key="2">
    <source>
        <dbReference type="EMBL" id="GMF48267.1"/>
    </source>
</evidence>
<protein>
    <submittedName>
        <fullName evidence="2">Unnamed protein product</fullName>
    </submittedName>
</protein>
<dbReference type="EMBL" id="BSXT01002303">
    <property type="protein sequence ID" value="GMF48267.1"/>
    <property type="molecule type" value="Genomic_DNA"/>
</dbReference>